<keyword evidence="2" id="KW-1185">Reference proteome</keyword>
<organism evidence="1 2">
    <name type="scientific">Desulfomicrobium apsheronum</name>
    <dbReference type="NCBI Taxonomy" id="52560"/>
    <lineage>
        <taxon>Bacteria</taxon>
        <taxon>Pseudomonadati</taxon>
        <taxon>Thermodesulfobacteriota</taxon>
        <taxon>Desulfovibrionia</taxon>
        <taxon>Desulfovibrionales</taxon>
        <taxon>Desulfomicrobiaceae</taxon>
        <taxon>Desulfomicrobium</taxon>
    </lineage>
</organism>
<accession>A0A1I3WUE9</accession>
<dbReference type="AlphaFoldDB" id="A0A1I3WUE9"/>
<name>A0A1I3WUE9_9BACT</name>
<reference evidence="2" key="1">
    <citation type="submission" date="2016-10" db="EMBL/GenBank/DDBJ databases">
        <authorList>
            <person name="Varghese N."/>
            <person name="Submissions S."/>
        </authorList>
    </citation>
    <scope>NUCLEOTIDE SEQUENCE [LARGE SCALE GENOMIC DNA]</scope>
    <source>
        <strain evidence="2">DSM 5918</strain>
    </source>
</reference>
<evidence type="ECO:0000313" key="2">
    <source>
        <dbReference type="Proteomes" id="UP000198635"/>
    </source>
</evidence>
<dbReference type="Proteomes" id="UP000198635">
    <property type="component" value="Unassembled WGS sequence"/>
</dbReference>
<proteinExistence type="predicted"/>
<evidence type="ECO:0000313" key="1">
    <source>
        <dbReference type="EMBL" id="SFK10863.1"/>
    </source>
</evidence>
<gene>
    <name evidence="1" type="ORF">SAMN04488082_11460</name>
</gene>
<sequence length="115" mass="12728">MLLPAIAFARERELITTTEAHILQIGAQKGIAKAADLGAAMPGMTMEQRTYQIRKLVERKMLLPIKEGARQYTLGFRTVFCCAALSFTCHTRFVATVSFSLSHNRVGLGYFLSSS</sequence>
<dbReference type="EMBL" id="FORX01000014">
    <property type="protein sequence ID" value="SFK10863.1"/>
    <property type="molecule type" value="Genomic_DNA"/>
</dbReference>
<protein>
    <submittedName>
        <fullName evidence="1">Uncharacterized protein</fullName>
    </submittedName>
</protein>